<keyword evidence="7" id="KW-0067">ATP-binding</keyword>
<dbReference type="InterPro" id="IPR050482">
    <property type="entry name" value="Sensor_HK_TwoCompSys"/>
</dbReference>
<keyword evidence="13" id="KW-1185">Reference proteome</keyword>
<evidence type="ECO:0000259" key="11">
    <source>
        <dbReference type="Pfam" id="PF07730"/>
    </source>
</evidence>
<evidence type="ECO:0000256" key="1">
    <source>
        <dbReference type="ARBA" id="ARBA00000085"/>
    </source>
</evidence>
<sequence>MNESEDRDPETRSRWLTPLIFGLAVFLGLWVTVAPDAASGRWVQIACGVIAVSGVMVASRLPILAVVVTASATSFAWLTGVTADPFVLTGFAVFRLAEMRGGRRFPWWMFTGAFVVVVASAIFSVEDTEGRARGMLLTALVLSVAWVLGVRTREVRREAAARSRAEERLRLARDVHDVLSHSLGTIGVRAGVAAHVTTLDADGLRETLRGIENDARSSLSELSTLLRRERSDLEADAVLSSPLSSALAGIARTAEKTGLSVHLDVGDDIDALPADVRTTLLRIVQEAVTNVVRHASASCVAVGLRVSSDAVTIDVADDGRGARGEISPGNGLTGVRERAVLLGGRADFTSSTSGFTVSATVPLRRGSAGVRG</sequence>
<dbReference type="Pfam" id="PF07730">
    <property type="entry name" value="HisKA_3"/>
    <property type="match status" value="1"/>
</dbReference>
<dbReference type="GO" id="GO:0046983">
    <property type="term" value="F:protein dimerization activity"/>
    <property type="evidence" value="ECO:0007669"/>
    <property type="project" value="InterPro"/>
</dbReference>
<dbReference type="SUPFAM" id="SSF55874">
    <property type="entry name" value="ATPase domain of HSP90 chaperone/DNA topoisomerase II/histidine kinase"/>
    <property type="match status" value="1"/>
</dbReference>
<dbReference type="Pfam" id="PF02518">
    <property type="entry name" value="HATPase_c"/>
    <property type="match status" value="1"/>
</dbReference>
<evidence type="ECO:0000256" key="9">
    <source>
        <dbReference type="SAM" id="Phobius"/>
    </source>
</evidence>
<gene>
    <name evidence="12" type="primary">desK_3</name>
    <name evidence="12" type="ORF">RN50_02171</name>
</gene>
<dbReference type="GO" id="GO:0000155">
    <property type="term" value="F:phosphorelay sensor kinase activity"/>
    <property type="evidence" value="ECO:0007669"/>
    <property type="project" value="InterPro"/>
</dbReference>
<evidence type="ECO:0000256" key="8">
    <source>
        <dbReference type="ARBA" id="ARBA00023012"/>
    </source>
</evidence>
<evidence type="ECO:0000256" key="5">
    <source>
        <dbReference type="ARBA" id="ARBA00022741"/>
    </source>
</evidence>
<evidence type="ECO:0000313" key="12">
    <source>
        <dbReference type="EMBL" id="KJL19995.1"/>
    </source>
</evidence>
<proteinExistence type="predicted"/>
<feature type="transmembrane region" description="Helical" evidence="9">
    <location>
        <begin position="74"/>
        <end position="94"/>
    </location>
</feature>
<feature type="domain" description="Signal transduction histidine kinase subgroup 3 dimerisation and phosphoacceptor" evidence="11">
    <location>
        <begin position="167"/>
        <end position="231"/>
    </location>
</feature>
<keyword evidence="4 12" id="KW-0808">Transferase</keyword>
<accession>A0A0F0KIL0</accession>
<reference evidence="12 13" key="1">
    <citation type="submission" date="2015-02" db="EMBL/GenBank/DDBJ databases">
        <title>Draft genome sequences of ten Microbacterium spp. with emphasis on heavy metal contaminated environments.</title>
        <authorList>
            <person name="Corretto E."/>
        </authorList>
    </citation>
    <scope>NUCLEOTIDE SEQUENCE [LARGE SCALE GENOMIC DNA]</scope>
    <source>
        <strain evidence="12 13">DSM 12966</strain>
    </source>
</reference>
<keyword evidence="9" id="KW-0812">Transmembrane</keyword>
<comment type="caution">
    <text evidence="12">The sequence shown here is derived from an EMBL/GenBank/DDBJ whole genome shotgun (WGS) entry which is preliminary data.</text>
</comment>
<keyword evidence="6 12" id="KW-0418">Kinase</keyword>
<evidence type="ECO:0000256" key="2">
    <source>
        <dbReference type="ARBA" id="ARBA00012438"/>
    </source>
</evidence>
<keyword evidence="8" id="KW-0902">Two-component regulatory system</keyword>
<evidence type="ECO:0000313" key="13">
    <source>
        <dbReference type="Proteomes" id="UP000033572"/>
    </source>
</evidence>
<dbReference type="EC" id="2.7.13.3" evidence="2"/>
<dbReference type="InterPro" id="IPR003594">
    <property type="entry name" value="HATPase_dom"/>
</dbReference>
<keyword evidence="9" id="KW-1133">Transmembrane helix</keyword>
<protein>
    <recommendedName>
        <fullName evidence="2">histidine kinase</fullName>
        <ecNumber evidence="2">2.7.13.3</ecNumber>
    </recommendedName>
</protein>
<dbReference type="GeneID" id="94444595"/>
<dbReference type="InterPro" id="IPR011712">
    <property type="entry name" value="Sig_transdc_His_kin_sub3_dim/P"/>
</dbReference>
<dbReference type="RefSeq" id="WP_045254533.1">
    <property type="nucleotide sequence ID" value="NZ_CP031425.1"/>
</dbReference>
<organism evidence="12 13">
    <name type="scientific">Microbacterium foliorum</name>
    <dbReference type="NCBI Taxonomy" id="104336"/>
    <lineage>
        <taxon>Bacteria</taxon>
        <taxon>Bacillati</taxon>
        <taxon>Actinomycetota</taxon>
        <taxon>Actinomycetes</taxon>
        <taxon>Micrococcales</taxon>
        <taxon>Microbacteriaceae</taxon>
        <taxon>Microbacterium</taxon>
    </lineage>
</organism>
<dbReference type="GO" id="GO:0016020">
    <property type="term" value="C:membrane"/>
    <property type="evidence" value="ECO:0007669"/>
    <property type="project" value="InterPro"/>
</dbReference>
<feature type="transmembrane region" description="Helical" evidence="9">
    <location>
        <begin position="131"/>
        <end position="150"/>
    </location>
</feature>
<dbReference type="PANTHER" id="PTHR24421:SF10">
    <property type="entry name" value="NITRATE_NITRITE SENSOR PROTEIN NARQ"/>
    <property type="match status" value="1"/>
</dbReference>
<evidence type="ECO:0000256" key="4">
    <source>
        <dbReference type="ARBA" id="ARBA00022679"/>
    </source>
</evidence>
<dbReference type="InterPro" id="IPR036890">
    <property type="entry name" value="HATPase_C_sf"/>
</dbReference>
<comment type="catalytic activity">
    <reaction evidence="1">
        <text>ATP + protein L-histidine = ADP + protein N-phospho-L-histidine.</text>
        <dbReference type="EC" id="2.7.13.3"/>
    </reaction>
</comment>
<evidence type="ECO:0000259" key="10">
    <source>
        <dbReference type="Pfam" id="PF02518"/>
    </source>
</evidence>
<dbReference type="GO" id="GO:0005524">
    <property type="term" value="F:ATP binding"/>
    <property type="evidence" value="ECO:0007669"/>
    <property type="project" value="UniProtKB-KW"/>
</dbReference>
<dbReference type="Gene3D" id="3.30.565.10">
    <property type="entry name" value="Histidine kinase-like ATPase, C-terminal domain"/>
    <property type="match status" value="1"/>
</dbReference>
<dbReference type="PATRIC" id="fig|104336.4.peg.2217"/>
<evidence type="ECO:0000256" key="7">
    <source>
        <dbReference type="ARBA" id="ARBA00022840"/>
    </source>
</evidence>
<dbReference type="AlphaFoldDB" id="A0A0F0KIL0"/>
<name>A0A0F0KIL0_9MICO</name>
<dbReference type="Gene3D" id="1.20.5.1930">
    <property type="match status" value="1"/>
</dbReference>
<feature type="transmembrane region" description="Helical" evidence="9">
    <location>
        <begin position="106"/>
        <end position="125"/>
    </location>
</feature>
<feature type="transmembrane region" description="Helical" evidence="9">
    <location>
        <begin position="15"/>
        <end position="33"/>
    </location>
</feature>
<keyword evidence="3" id="KW-0597">Phosphoprotein</keyword>
<dbReference type="CDD" id="cd16917">
    <property type="entry name" value="HATPase_UhpB-NarQ-NarX-like"/>
    <property type="match status" value="1"/>
</dbReference>
<evidence type="ECO:0000256" key="6">
    <source>
        <dbReference type="ARBA" id="ARBA00022777"/>
    </source>
</evidence>
<dbReference type="Proteomes" id="UP000033572">
    <property type="component" value="Unassembled WGS sequence"/>
</dbReference>
<feature type="transmembrane region" description="Helical" evidence="9">
    <location>
        <begin position="45"/>
        <end position="68"/>
    </location>
</feature>
<keyword evidence="9" id="KW-0472">Membrane</keyword>
<evidence type="ECO:0000256" key="3">
    <source>
        <dbReference type="ARBA" id="ARBA00022553"/>
    </source>
</evidence>
<dbReference type="PANTHER" id="PTHR24421">
    <property type="entry name" value="NITRATE/NITRITE SENSOR PROTEIN NARX-RELATED"/>
    <property type="match status" value="1"/>
</dbReference>
<dbReference type="EMBL" id="JYIU01000044">
    <property type="protein sequence ID" value="KJL19995.1"/>
    <property type="molecule type" value="Genomic_DNA"/>
</dbReference>
<keyword evidence="5" id="KW-0547">Nucleotide-binding</keyword>
<feature type="domain" description="Histidine kinase/HSP90-like ATPase" evidence="10">
    <location>
        <begin position="277"/>
        <end position="364"/>
    </location>
</feature>